<comment type="caution">
    <text evidence="3">The sequence shown here is derived from an EMBL/GenBank/DDBJ whole genome shotgun (WGS) entry which is preliminary data.</text>
</comment>
<dbReference type="InterPro" id="IPR043519">
    <property type="entry name" value="NT_sf"/>
</dbReference>
<proteinExistence type="predicted"/>
<reference evidence="3" key="1">
    <citation type="submission" date="2021-02" db="EMBL/GenBank/DDBJ databases">
        <authorList>
            <person name="Nowell W R."/>
        </authorList>
    </citation>
    <scope>NUCLEOTIDE SEQUENCE</scope>
</reference>
<dbReference type="Proteomes" id="UP000663889">
    <property type="component" value="Unassembled WGS sequence"/>
</dbReference>
<protein>
    <recommendedName>
        <fullName evidence="1">Polymerase nucleotidyl transferase domain-containing protein</fullName>
    </recommendedName>
</protein>
<organism evidence="3 5">
    <name type="scientific">Rotaria sordida</name>
    <dbReference type="NCBI Taxonomy" id="392033"/>
    <lineage>
        <taxon>Eukaryota</taxon>
        <taxon>Metazoa</taxon>
        <taxon>Spiralia</taxon>
        <taxon>Gnathifera</taxon>
        <taxon>Rotifera</taxon>
        <taxon>Eurotatoria</taxon>
        <taxon>Bdelloidea</taxon>
        <taxon>Philodinida</taxon>
        <taxon>Philodinidae</taxon>
        <taxon>Rotaria</taxon>
    </lineage>
</organism>
<dbReference type="Proteomes" id="UP000663882">
    <property type="component" value="Unassembled WGS sequence"/>
</dbReference>
<dbReference type="OrthoDB" id="10458009at2759"/>
<evidence type="ECO:0000313" key="5">
    <source>
        <dbReference type="Proteomes" id="UP000663889"/>
    </source>
</evidence>
<evidence type="ECO:0000313" key="2">
    <source>
        <dbReference type="EMBL" id="CAF1275171.1"/>
    </source>
</evidence>
<dbReference type="SUPFAM" id="SSF81301">
    <property type="entry name" value="Nucleotidyltransferase"/>
    <property type="match status" value="1"/>
</dbReference>
<dbReference type="EMBL" id="CAJOBE010005645">
    <property type="protein sequence ID" value="CAF3980387.1"/>
    <property type="molecule type" value="Genomic_DNA"/>
</dbReference>
<evidence type="ECO:0000313" key="4">
    <source>
        <dbReference type="EMBL" id="CAF3980387.1"/>
    </source>
</evidence>
<dbReference type="GO" id="GO:0016779">
    <property type="term" value="F:nucleotidyltransferase activity"/>
    <property type="evidence" value="ECO:0007669"/>
    <property type="project" value="InterPro"/>
</dbReference>
<name>A0A815JR51_9BILA</name>
<gene>
    <name evidence="4" type="ORF">FNK824_LOCUS24830</name>
    <name evidence="2" type="ORF">RFH988_LOCUS28400</name>
    <name evidence="3" type="ORF">SEV965_LOCUS30651</name>
</gene>
<dbReference type="Gene3D" id="3.30.460.10">
    <property type="entry name" value="Beta Polymerase, domain 2"/>
    <property type="match status" value="1"/>
</dbReference>
<accession>A0A815JR51</accession>
<evidence type="ECO:0000313" key="3">
    <source>
        <dbReference type="EMBL" id="CAF1385694.1"/>
    </source>
</evidence>
<dbReference type="EMBL" id="CAJNOO010002518">
    <property type="protein sequence ID" value="CAF1275171.1"/>
    <property type="molecule type" value="Genomic_DNA"/>
</dbReference>
<sequence>MEATVSAIIKELKLNDEQITNIYNYGSWVYGTNHLKSDRDFLFVIKDSRKKYQKRLKFHKDFDYFHSFELHRLKDWDVTIHSCANFELLLEKNYMLVVECIFYPDEFILRNKIDYKTTIYRNITIHYD</sequence>
<dbReference type="InterPro" id="IPR002934">
    <property type="entry name" value="Polymerase_NTP_transf_dom"/>
</dbReference>
<dbReference type="EMBL" id="CAJNOU010003348">
    <property type="protein sequence ID" value="CAF1385694.1"/>
    <property type="molecule type" value="Genomic_DNA"/>
</dbReference>
<dbReference type="AlphaFoldDB" id="A0A815JR51"/>
<dbReference type="Proteomes" id="UP000663874">
    <property type="component" value="Unassembled WGS sequence"/>
</dbReference>
<dbReference type="Pfam" id="PF01909">
    <property type="entry name" value="NTP_transf_2"/>
    <property type="match status" value="1"/>
</dbReference>
<feature type="domain" description="Polymerase nucleotidyl transferase" evidence="1">
    <location>
        <begin position="7"/>
        <end position="87"/>
    </location>
</feature>
<evidence type="ECO:0000259" key="1">
    <source>
        <dbReference type="Pfam" id="PF01909"/>
    </source>
</evidence>